<sequence length="321" mass="35698">MSHKKLIAFIILINYFQIKVIDGFYDFNSVQNINNNYNESALITKRVNARTNYKLSWINFTTTTAITSNTSNHSTDSLGVPVLVVSLPPQLRHLQQAGEPTRVRLEVSGSAASIRIREASAIHQGFYSAYKVYTTYGTTGDQFVVERKDFYIYIKGLGDENDGCDENSTCVSNHCLNGRCVCNGEKPVYQSLKCHTAQPIGGKCLHSSQCQWMAGANAHCNYKGKCRCGKNAVPIHIPIYGKYCIEPKVFNDSCIYSDECQLIGTNRYCNEHFKCHCIPGSHYQMGVGCIAGSHSAGPPLHTTSHVWLWLSLALVFVTTTL</sequence>
<proteinExistence type="predicted"/>
<evidence type="ECO:0000313" key="4">
    <source>
        <dbReference type="Proteomes" id="UP000759131"/>
    </source>
</evidence>
<accession>A0A7R9L3H0</accession>
<dbReference type="PANTHER" id="PTHR39069:SF8">
    <property type="entry name" value="FI17111P1"/>
    <property type="match status" value="1"/>
</dbReference>
<feature type="chain" id="PRO_5036211126" description="EB domain-containing protein" evidence="1">
    <location>
        <begin position="24"/>
        <end position="321"/>
    </location>
</feature>
<name>A0A7R9L3H0_9ACAR</name>
<dbReference type="InterPro" id="IPR006149">
    <property type="entry name" value="EB_dom"/>
</dbReference>
<gene>
    <name evidence="3" type="ORF">OSB1V03_LOCUS14592</name>
</gene>
<dbReference type="EMBL" id="OC868741">
    <property type="protein sequence ID" value="CAD7634196.1"/>
    <property type="molecule type" value="Genomic_DNA"/>
</dbReference>
<organism evidence="3">
    <name type="scientific">Medioppia subpectinata</name>
    <dbReference type="NCBI Taxonomy" id="1979941"/>
    <lineage>
        <taxon>Eukaryota</taxon>
        <taxon>Metazoa</taxon>
        <taxon>Ecdysozoa</taxon>
        <taxon>Arthropoda</taxon>
        <taxon>Chelicerata</taxon>
        <taxon>Arachnida</taxon>
        <taxon>Acari</taxon>
        <taxon>Acariformes</taxon>
        <taxon>Sarcoptiformes</taxon>
        <taxon>Oribatida</taxon>
        <taxon>Brachypylina</taxon>
        <taxon>Oppioidea</taxon>
        <taxon>Oppiidae</taxon>
        <taxon>Medioppia</taxon>
    </lineage>
</organism>
<evidence type="ECO:0000256" key="1">
    <source>
        <dbReference type="SAM" id="SignalP"/>
    </source>
</evidence>
<protein>
    <recommendedName>
        <fullName evidence="2">EB domain-containing protein</fullName>
    </recommendedName>
</protein>
<keyword evidence="1" id="KW-0732">Signal</keyword>
<dbReference type="Pfam" id="PF01683">
    <property type="entry name" value="EB"/>
    <property type="match status" value="1"/>
</dbReference>
<dbReference type="AlphaFoldDB" id="A0A7R9L3H0"/>
<dbReference type="PANTHER" id="PTHR39069">
    <property type="entry name" value="ECDYSONE-INDUCIBLE GENE E1, ISOFORM A"/>
    <property type="match status" value="1"/>
</dbReference>
<evidence type="ECO:0000259" key="2">
    <source>
        <dbReference type="Pfam" id="PF01683"/>
    </source>
</evidence>
<dbReference type="Proteomes" id="UP000759131">
    <property type="component" value="Unassembled WGS sequence"/>
</dbReference>
<dbReference type="EMBL" id="CAJPIZ010014166">
    <property type="protein sequence ID" value="CAG2114626.1"/>
    <property type="molecule type" value="Genomic_DNA"/>
</dbReference>
<evidence type="ECO:0000313" key="3">
    <source>
        <dbReference type="EMBL" id="CAD7634196.1"/>
    </source>
</evidence>
<reference evidence="3" key="1">
    <citation type="submission" date="2020-11" db="EMBL/GenBank/DDBJ databases">
        <authorList>
            <person name="Tran Van P."/>
        </authorList>
    </citation>
    <scope>NUCLEOTIDE SEQUENCE</scope>
</reference>
<feature type="domain" description="EB" evidence="2">
    <location>
        <begin position="188"/>
        <end position="234"/>
    </location>
</feature>
<keyword evidence="4" id="KW-1185">Reference proteome</keyword>
<dbReference type="OrthoDB" id="6509250at2759"/>
<feature type="signal peptide" evidence="1">
    <location>
        <begin position="1"/>
        <end position="23"/>
    </location>
</feature>